<sequence length="96" mass="10535">MPEEVLFETESKMARADIAAILRDTADKLDADDAITLSAGTDSITLDPPASPEFEVKVERETKAGQTEGELSIEFELEWDEREADDTTTDATLSVE</sequence>
<dbReference type="AlphaFoldDB" id="A0ABD5VCW3"/>
<organism evidence="2 3">
    <name type="scientific">Halorubellus litoreus</name>
    <dbReference type="NCBI Taxonomy" id="755308"/>
    <lineage>
        <taxon>Archaea</taxon>
        <taxon>Methanobacteriati</taxon>
        <taxon>Methanobacteriota</taxon>
        <taxon>Stenosarchaea group</taxon>
        <taxon>Halobacteria</taxon>
        <taxon>Halobacteriales</taxon>
        <taxon>Halorubellaceae</taxon>
        <taxon>Halorubellus</taxon>
    </lineage>
</organism>
<dbReference type="InterPro" id="IPR027598">
    <property type="entry name" value="Amphi-Trp_dom"/>
</dbReference>
<dbReference type="Pfam" id="PF20068">
    <property type="entry name" value="Amphi-Trp"/>
    <property type="match status" value="1"/>
</dbReference>
<evidence type="ECO:0000259" key="1">
    <source>
        <dbReference type="Pfam" id="PF20068"/>
    </source>
</evidence>
<proteinExistence type="predicted"/>
<dbReference type="RefSeq" id="WP_336350190.1">
    <property type="nucleotide sequence ID" value="NZ_JAZAQL010000002.1"/>
</dbReference>
<dbReference type="EMBL" id="JBHSXN010000002">
    <property type="protein sequence ID" value="MFC6953227.1"/>
    <property type="molecule type" value="Genomic_DNA"/>
</dbReference>
<dbReference type="Proteomes" id="UP001596395">
    <property type="component" value="Unassembled WGS sequence"/>
</dbReference>
<evidence type="ECO:0000313" key="2">
    <source>
        <dbReference type="EMBL" id="MFC6953227.1"/>
    </source>
</evidence>
<protein>
    <submittedName>
        <fullName evidence="2">Amphi-Trp domain-containing protein</fullName>
    </submittedName>
</protein>
<comment type="caution">
    <text evidence="2">The sequence shown here is derived from an EMBL/GenBank/DDBJ whole genome shotgun (WGS) entry which is preliminary data.</text>
</comment>
<accession>A0ABD5VCW3</accession>
<reference evidence="2 3" key="1">
    <citation type="journal article" date="2019" name="Int. J. Syst. Evol. Microbiol.">
        <title>The Global Catalogue of Microorganisms (GCM) 10K type strain sequencing project: providing services to taxonomists for standard genome sequencing and annotation.</title>
        <authorList>
            <consortium name="The Broad Institute Genomics Platform"/>
            <consortium name="The Broad Institute Genome Sequencing Center for Infectious Disease"/>
            <person name="Wu L."/>
            <person name="Ma J."/>
        </authorList>
    </citation>
    <scope>NUCLEOTIDE SEQUENCE [LARGE SCALE GENOMIC DNA]</scope>
    <source>
        <strain evidence="2 3">GX26</strain>
    </source>
</reference>
<keyword evidence="3" id="KW-1185">Reference proteome</keyword>
<evidence type="ECO:0000313" key="3">
    <source>
        <dbReference type="Proteomes" id="UP001596395"/>
    </source>
</evidence>
<feature type="domain" description="Amphi-Trp" evidence="1">
    <location>
        <begin position="1"/>
        <end position="95"/>
    </location>
</feature>
<gene>
    <name evidence="2" type="ORF">ACFQGB_10165</name>
</gene>
<dbReference type="NCBIfam" id="TIGR04354">
    <property type="entry name" value="amphi-Trp"/>
    <property type="match status" value="1"/>
</dbReference>
<name>A0ABD5VCW3_9EURY</name>